<accession>A0A0A9B5F4</accession>
<reference evidence="1" key="2">
    <citation type="journal article" date="2015" name="Data Brief">
        <title>Shoot transcriptome of the giant reed, Arundo donax.</title>
        <authorList>
            <person name="Barrero R.A."/>
            <person name="Guerrero F.D."/>
            <person name="Moolhuijzen P."/>
            <person name="Goolsby J.A."/>
            <person name="Tidwell J."/>
            <person name="Bellgard S.E."/>
            <person name="Bellgard M.I."/>
        </authorList>
    </citation>
    <scope>NUCLEOTIDE SEQUENCE</scope>
    <source>
        <tissue evidence="1">Shoot tissue taken approximately 20 cm above the soil surface</tissue>
    </source>
</reference>
<organism evidence="1">
    <name type="scientific">Arundo donax</name>
    <name type="common">Giant reed</name>
    <name type="synonym">Donax arundinaceus</name>
    <dbReference type="NCBI Taxonomy" id="35708"/>
    <lineage>
        <taxon>Eukaryota</taxon>
        <taxon>Viridiplantae</taxon>
        <taxon>Streptophyta</taxon>
        <taxon>Embryophyta</taxon>
        <taxon>Tracheophyta</taxon>
        <taxon>Spermatophyta</taxon>
        <taxon>Magnoliopsida</taxon>
        <taxon>Liliopsida</taxon>
        <taxon>Poales</taxon>
        <taxon>Poaceae</taxon>
        <taxon>PACMAD clade</taxon>
        <taxon>Arundinoideae</taxon>
        <taxon>Arundineae</taxon>
        <taxon>Arundo</taxon>
    </lineage>
</organism>
<reference evidence="1" key="1">
    <citation type="submission" date="2014-09" db="EMBL/GenBank/DDBJ databases">
        <authorList>
            <person name="Magalhaes I.L.F."/>
            <person name="Oliveira U."/>
            <person name="Santos F.R."/>
            <person name="Vidigal T.H.D.A."/>
            <person name="Brescovit A.D."/>
            <person name="Santos A.J."/>
        </authorList>
    </citation>
    <scope>NUCLEOTIDE SEQUENCE</scope>
    <source>
        <tissue evidence="1">Shoot tissue taken approximately 20 cm above the soil surface</tissue>
    </source>
</reference>
<protein>
    <submittedName>
        <fullName evidence="1">Uncharacterized protein</fullName>
    </submittedName>
</protein>
<sequence length="17" mass="1997">MGCTCMQGWRLWRRGGV</sequence>
<evidence type="ECO:0000313" key="1">
    <source>
        <dbReference type="EMBL" id="JAD58576.1"/>
    </source>
</evidence>
<proteinExistence type="predicted"/>
<dbReference type="AlphaFoldDB" id="A0A0A9B5F4"/>
<dbReference type="EMBL" id="GBRH01239319">
    <property type="protein sequence ID" value="JAD58576.1"/>
    <property type="molecule type" value="Transcribed_RNA"/>
</dbReference>
<name>A0A0A9B5F4_ARUDO</name>